<comment type="caution">
    <text evidence="3">The sequence shown here is derived from an EMBL/GenBank/DDBJ whole genome shotgun (WGS) entry which is preliminary data.</text>
</comment>
<proteinExistence type="predicted"/>
<evidence type="ECO:0000313" key="3">
    <source>
        <dbReference type="EMBL" id="KAK6936168.1"/>
    </source>
</evidence>
<dbReference type="SUPFAM" id="SSF54909">
    <property type="entry name" value="Dimeric alpha+beta barrel"/>
    <property type="match status" value="1"/>
</dbReference>
<keyword evidence="4" id="KW-1185">Reference proteome</keyword>
<reference evidence="3 4" key="1">
    <citation type="submission" date="2023-12" db="EMBL/GenBank/DDBJ databases">
        <title>A high-quality genome assembly for Dillenia turbinata (Dilleniales).</title>
        <authorList>
            <person name="Chanderbali A."/>
        </authorList>
    </citation>
    <scope>NUCLEOTIDE SEQUENCE [LARGE SCALE GENOMIC DNA]</scope>
    <source>
        <strain evidence="3">LSX21</strain>
        <tissue evidence="3">Leaf</tissue>
    </source>
</reference>
<dbReference type="SMART" id="SM00886">
    <property type="entry name" value="Dabb"/>
    <property type="match status" value="1"/>
</dbReference>
<dbReference type="PROSITE" id="PS51502">
    <property type="entry name" value="S_R_A_B_BARREL"/>
    <property type="match status" value="1"/>
</dbReference>
<sequence>MVIWRLATELATGGAYQLGAPVKNRMGEFKHLVVAQFKEGVEVKDILKGLEQLVSEIDSVKTFEWGQDTESHDMLRQGFTHVFLMTFENKEAFTSFLGHPKHIEFSGIFSEAIQKVVLLDFPATFVKSNA</sequence>
<gene>
    <name evidence="3" type="ORF">RJ641_033198</name>
</gene>
<protein>
    <submittedName>
        <fullName evidence="3">Stress responsive alpha-beta barrel</fullName>
    </submittedName>
</protein>
<dbReference type="PANTHER" id="PTHR33178:SF4">
    <property type="entry name" value="EXPRESSED PROTEIN"/>
    <property type="match status" value="1"/>
</dbReference>
<evidence type="ECO:0000313" key="4">
    <source>
        <dbReference type="Proteomes" id="UP001370490"/>
    </source>
</evidence>
<dbReference type="Gene3D" id="3.30.70.100">
    <property type="match status" value="1"/>
</dbReference>
<dbReference type="AlphaFoldDB" id="A0AAN8ZJB4"/>
<evidence type="ECO:0000256" key="1">
    <source>
        <dbReference type="ARBA" id="ARBA00011738"/>
    </source>
</evidence>
<evidence type="ECO:0000259" key="2">
    <source>
        <dbReference type="PROSITE" id="PS51502"/>
    </source>
</evidence>
<dbReference type="InterPro" id="IPR044662">
    <property type="entry name" value="HS1/DABB1-like"/>
</dbReference>
<dbReference type="Proteomes" id="UP001370490">
    <property type="component" value="Unassembled WGS sequence"/>
</dbReference>
<dbReference type="EMBL" id="JBAMMX010000007">
    <property type="protein sequence ID" value="KAK6936168.1"/>
    <property type="molecule type" value="Genomic_DNA"/>
</dbReference>
<accession>A0AAN8ZJB4</accession>
<organism evidence="3 4">
    <name type="scientific">Dillenia turbinata</name>
    <dbReference type="NCBI Taxonomy" id="194707"/>
    <lineage>
        <taxon>Eukaryota</taxon>
        <taxon>Viridiplantae</taxon>
        <taxon>Streptophyta</taxon>
        <taxon>Embryophyta</taxon>
        <taxon>Tracheophyta</taxon>
        <taxon>Spermatophyta</taxon>
        <taxon>Magnoliopsida</taxon>
        <taxon>eudicotyledons</taxon>
        <taxon>Gunneridae</taxon>
        <taxon>Pentapetalae</taxon>
        <taxon>Dilleniales</taxon>
        <taxon>Dilleniaceae</taxon>
        <taxon>Dillenia</taxon>
    </lineage>
</organism>
<comment type="subunit">
    <text evidence="1">Homodimer.</text>
</comment>
<dbReference type="InterPro" id="IPR013097">
    <property type="entry name" value="Dabb"/>
</dbReference>
<name>A0AAN8ZJB4_9MAGN</name>
<dbReference type="InterPro" id="IPR011008">
    <property type="entry name" value="Dimeric_a/b-barrel"/>
</dbReference>
<feature type="domain" description="Stress-response A/B barrel" evidence="2">
    <location>
        <begin position="29"/>
        <end position="121"/>
    </location>
</feature>
<dbReference type="PANTHER" id="PTHR33178">
    <property type="match status" value="1"/>
</dbReference>
<dbReference type="Pfam" id="PF07876">
    <property type="entry name" value="Dabb"/>
    <property type="match status" value="1"/>
</dbReference>